<evidence type="ECO:0000313" key="2">
    <source>
        <dbReference type="EMBL" id="SFV59822.1"/>
    </source>
</evidence>
<feature type="transmembrane region" description="Helical" evidence="1">
    <location>
        <begin position="24"/>
        <end position="46"/>
    </location>
</feature>
<gene>
    <name evidence="2" type="ORF">MNB_SV-9-1664</name>
</gene>
<keyword evidence="1" id="KW-0472">Membrane</keyword>
<name>A0A1W1C290_9ZZZZ</name>
<reference evidence="2" key="1">
    <citation type="submission" date="2016-10" db="EMBL/GenBank/DDBJ databases">
        <authorList>
            <person name="de Groot N.N."/>
        </authorList>
    </citation>
    <scope>NUCLEOTIDE SEQUENCE</scope>
</reference>
<protein>
    <recommendedName>
        <fullName evidence="3">MSHA biogenesis protein MshJ</fullName>
    </recommendedName>
</protein>
<accession>A0A1W1C290</accession>
<proteinExistence type="predicted"/>
<organism evidence="2">
    <name type="scientific">hydrothermal vent metagenome</name>
    <dbReference type="NCBI Taxonomy" id="652676"/>
    <lineage>
        <taxon>unclassified sequences</taxon>
        <taxon>metagenomes</taxon>
        <taxon>ecological metagenomes</taxon>
    </lineage>
</organism>
<sequence>MKLIANKLEEMDKYFSTKNDSEKWGMIAITAGSITFVAYSYFLPYAQDLLAESMKTKARLEKKIATENTYLRSITSGGDRDYYIKKFDRDIKNKKNKIVSLKETILYIDSNLLKLSDMLFNQKSWAIFLNSIAEIAANQKINLKYLKNHYVDSNGSFGHVLEIELECEGNFKNIVQFTNELEQNTLVTDIYSSNYKKTDKGVTASIQLSVWGINH</sequence>
<keyword evidence="1" id="KW-1133">Transmembrane helix</keyword>
<dbReference type="AlphaFoldDB" id="A0A1W1C290"/>
<dbReference type="Gene3D" id="3.30.70.60">
    <property type="match status" value="1"/>
</dbReference>
<keyword evidence="1" id="KW-0812">Transmembrane</keyword>
<dbReference type="InterPro" id="IPR014717">
    <property type="entry name" value="Transl_elong_EF1B/ribsomal_bS6"/>
</dbReference>
<evidence type="ECO:0008006" key="3">
    <source>
        <dbReference type="Google" id="ProtNLM"/>
    </source>
</evidence>
<dbReference type="EMBL" id="FPHG01000040">
    <property type="protein sequence ID" value="SFV59822.1"/>
    <property type="molecule type" value="Genomic_DNA"/>
</dbReference>
<evidence type="ECO:0000256" key="1">
    <source>
        <dbReference type="SAM" id="Phobius"/>
    </source>
</evidence>